<evidence type="ECO:0000313" key="1">
    <source>
        <dbReference type="EMBL" id="VFS59302.1"/>
    </source>
</evidence>
<protein>
    <submittedName>
        <fullName evidence="1">Acriflavine resistance protein A</fullName>
    </submittedName>
</protein>
<keyword evidence="2" id="KW-1185">Reference proteome</keyword>
<reference evidence="1 2" key="1">
    <citation type="submission" date="2019-03" db="EMBL/GenBank/DDBJ databases">
        <authorList>
            <consortium name="Pathogen Informatics"/>
        </authorList>
    </citation>
    <scope>NUCLEOTIDE SEQUENCE [LARGE SCALE GENOMIC DNA]</scope>
    <source>
        <strain evidence="1 2">NCTC12993</strain>
    </source>
</reference>
<dbReference type="Proteomes" id="UP000401081">
    <property type="component" value="Unassembled WGS sequence"/>
</dbReference>
<gene>
    <name evidence="1" type="primary">acrA_2</name>
    <name evidence="1" type="ORF">NCTC12993_01296</name>
</gene>
<dbReference type="PROSITE" id="PS51257">
    <property type="entry name" value="PROKAR_LIPOPROTEIN"/>
    <property type="match status" value="1"/>
</dbReference>
<accession>A0A485AEH3</accession>
<name>A0A485AEH3_KLUCR</name>
<dbReference type="AlphaFoldDB" id="A0A485AEH3"/>
<evidence type="ECO:0000313" key="2">
    <source>
        <dbReference type="Proteomes" id="UP000401081"/>
    </source>
</evidence>
<sequence>MTSYARVKFISSLIITTALLSGCDNSGDQQAHAPMPQVTVHVVNNAPLSITTELPGRTHRIPYCRSSTAGQWNHP</sequence>
<proteinExistence type="predicted"/>
<organism evidence="1 2">
    <name type="scientific">Kluyvera cryocrescens</name>
    <name type="common">Kluyvera citrophila</name>
    <dbReference type="NCBI Taxonomy" id="580"/>
    <lineage>
        <taxon>Bacteria</taxon>
        <taxon>Pseudomonadati</taxon>
        <taxon>Pseudomonadota</taxon>
        <taxon>Gammaproteobacteria</taxon>
        <taxon>Enterobacterales</taxon>
        <taxon>Enterobacteriaceae</taxon>
        <taxon>Kluyvera</taxon>
    </lineage>
</organism>
<dbReference type="EMBL" id="CAADJD010000013">
    <property type="protein sequence ID" value="VFS59302.1"/>
    <property type="molecule type" value="Genomic_DNA"/>
</dbReference>